<dbReference type="EMBL" id="DF820464">
    <property type="protein sequence ID" value="GAK55806.1"/>
    <property type="molecule type" value="Genomic_DNA"/>
</dbReference>
<evidence type="ECO:0000256" key="8">
    <source>
        <dbReference type="ARBA" id="ARBA00023306"/>
    </source>
</evidence>
<dbReference type="InterPro" id="IPR004101">
    <property type="entry name" value="Mur_ligase_C"/>
</dbReference>
<evidence type="ECO:0000313" key="15">
    <source>
        <dbReference type="EMBL" id="GAK55806.1"/>
    </source>
</evidence>
<evidence type="ECO:0000256" key="10">
    <source>
        <dbReference type="HAMAP-Rule" id="MF_02019"/>
    </source>
</evidence>
<dbReference type="GO" id="GO:0005737">
    <property type="term" value="C:cytoplasm"/>
    <property type="evidence" value="ECO:0007669"/>
    <property type="project" value="UniProtKB-SubCell"/>
</dbReference>
<dbReference type="Gene3D" id="3.90.190.20">
    <property type="entry name" value="Mur ligase, C-terminal domain"/>
    <property type="match status" value="1"/>
</dbReference>
<dbReference type="GO" id="GO:0051301">
    <property type="term" value="P:cell division"/>
    <property type="evidence" value="ECO:0007669"/>
    <property type="project" value="UniProtKB-KW"/>
</dbReference>
<evidence type="ECO:0000256" key="6">
    <source>
        <dbReference type="ARBA" id="ARBA00022960"/>
    </source>
</evidence>
<feature type="domain" description="Mur ligase C-terminal" evidence="13">
    <location>
        <begin position="369"/>
        <end position="495"/>
    </location>
</feature>
<feature type="domain" description="Mur ligase central" evidence="14">
    <location>
        <begin position="136"/>
        <end position="341"/>
    </location>
</feature>
<dbReference type="GO" id="GO:0047480">
    <property type="term" value="F:UDP-N-acetylmuramoyl-tripeptide-D-alanyl-D-alanine ligase activity"/>
    <property type="evidence" value="ECO:0007669"/>
    <property type="project" value="UniProtKB-UniRule"/>
</dbReference>
<name>A0A081BU01_VECG1</name>
<evidence type="ECO:0000256" key="9">
    <source>
        <dbReference type="ARBA" id="ARBA00023316"/>
    </source>
</evidence>
<keyword evidence="1 10" id="KW-0963">Cytoplasm</keyword>
<evidence type="ECO:0000259" key="13">
    <source>
        <dbReference type="Pfam" id="PF02875"/>
    </source>
</evidence>
<sequence length="512" mass="55881">MKFQLHELAVAANGKLCELWPDGSLLRDSQLTAKRRFSFSIDSRTLQPGQIFIALRGEHSDGHDYLEQALRNGACGLVVSDKNRIAQIEQQVSPSETTGISPRSRSFVILVDDTLSALQSIARVCRQKHTIPLIAVTGSNGKTTVKDMTASILAAHYGAQVLKSEKSFNNHIGLPLTLANMSEYHAIAVVEIGMNAPGEIRHLAGIASPEIGAVTNIALAHVGFFHSIEAIMQAKMELIEALPNDGCAVLNRDDKLFEQMFSYLRGGMGVIKFGIAHEPEDFDDPFAPIPHHNPTVTAEQIVAAPDETYSFEAITPAGRFPVSLNIPGYHNISNALAAISIAVALMDTIGPMSLDEIKYGLEHFEPSPMRMHKFTHRQITFINDAYNANPASMKSALDTLRNMTCPGKKIAVLGDMLELGHRSQSEHYLLGALAAQIPVDRLFLLGEYADEVARGAQMSGMKPHHIVIGASHNQLAQEITAQIEEGDLMLCKASRGMKMEIVLESILKLLEI</sequence>
<dbReference type="SUPFAM" id="SSF53244">
    <property type="entry name" value="MurD-like peptide ligases, peptide-binding domain"/>
    <property type="match status" value="1"/>
</dbReference>
<dbReference type="GO" id="GO:0005524">
    <property type="term" value="F:ATP binding"/>
    <property type="evidence" value="ECO:0007669"/>
    <property type="project" value="UniProtKB-UniRule"/>
</dbReference>
<evidence type="ECO:0000256" key="2">
    <source>
        <dbReference type="ARBA" id="ARBA00022598"/>
    </source>
</evidence>
<comment type="catalytic activity">
    <reaction evidence="10 11">
        <text>D-alanyl-D-alanine + UDP-N-acetyl-alpha-D-muramoyl-L-alanyl-gamma-D-glutamyl-meso-2,6-diaminopimelate + ATP = UDP-N-acetyl-alpha-D-muramoyl-L-alanyl-gamma-D-glutamyl-meso-2,6-diaminopimeloyl-D-alanyl-D-alanine + ADP + phosphate + H(+)</text>
        <dbReference type="Rhea" id="RHEA:28374"/>
        <dbReference type="ChEBI" id="CHEBI:15378"/>
        <dbReference type="ChEBI" id="CHEBI:30616"/>
        <dbReference type="ChEBI" id="CHEBI:43474"/>
        <dbReference type="ChEBI" id="CHEBI:57822"/>
        <dbReference type="ChEBI" id="CHEBI:61386"/>
        <dbReference type="ChEBI" id="CHEBI:83905"/>
        <dbReference type="ChEBI" id="CHEBI:456216"/>
        <dbReference type="EC" id="6.3.2.10"/>
    </reaction>
</comment>
<feature type="domain" description="Mur ligase N-terminal catalytic" evidence="12">
    <location>
        <begin position="40"/>
        <end position="123"/>
    </location>
</feature>
<evidence type="ECO:0000256" key="7">
    <source>
        <dbReference type="ARBA" id="ARBA00022984"/>
    </source>
</evidence>
<dbReference type="PANTHER" id="PTHR43024:SF1">
    <property type="entry name" value="UDP-N-ACETYLMURAMOYL-TRIPEPTIDE--D-ALANYL-D-ALANINE LIGASE"/>
    <property type="match status" value="1"/>
</dbReference>
<evidence type="ECO:0000256" key="5">
    <source>
        <dbReference type="ARBA" id="ARBA00022840"/>
    </source>
</evidence>
<dbReference type="InterPro" id="IPR005863">
    <property type="entry name" value="UDP-N-AcMur_synth"/>
</dbReference>
<reference evidence="15" key="1">
    <citation type="journal article" date="2015" name="PeerJ">
        <title>First genomic representation of candidate bacterial phylum KSB3 points to enhanced environmental sensing as a trigger of wastewater bulking.</title>
        <authorList>
            <person name="Sekiguchi Y."/>
            <person name="Ohashi A."/>
            <person name="Parks D.H."/>
            <person name="Yamauchi T."/>
            <person name="Tyson G.W."/>
            <person name="Hugenholtz P."/>
        </authorList>
    </citation>
    <scope>NUCLEOTIDE SEQUENCE [LARGE SCALE GENOMIC DNA]</scope>
</reference>
<evidence type="ECO:0000256" key="4">
    <source>
        <dbReference type="ARBA" id="ARBA00022741"/>
    </source>
</evidence>
<dbReference type="GO" id="GO:0009252">
    <property type="term" value="P:peptidoglycan biosynthetic process"/>
    <property type="evidence" value="ECO:0007669"/>
    <property type="project" value="UniProtKB-UniRule"/>
</dbReference>
<dbReference type="Proteomes" id="UP000030661">
    <property type="component" value="Unassembled WGS sequence"/>
</dbReference>
<keyword evidence="5 10" id="KW-0067">ATP-binding</keyword>
<organism evidence="15">
    <name type="scientific">Vecturithrix granuli</name>
    <dbReference type="NCBI Taxonomy" id="1499967"/>
    <lineage>
        <taxon>Bacteria</taxon>
        <taxon>Candidatus Moduliflexota</taxon>
        <taxon>Candidatus Vecturitrichia</taxon>
        <taxon>Candidatus Vecturitrichales</taxon>
        <taxon>Candidatus Vecturitrichaceae</taxon>
        <taxon>Candidatus Vecturithrix</taxon>
    </lineage>
</organism>
<dbReference type="InterPro" id="IPR036565">
    <property type="entry name" value="Mur-like_cat_sf"/>
</dbReference>
<dbReference type="InterPro" id="IPR036615">
    <property type="entry name" value="Mur_ligase_C_dom_sf"/>
</dbReference>
<evidence type="ECO:0000259" key="12">
    <source>
        <dbReference type="Pfam" id="PF01225"/>
    </source>
</evidence>
<evidence type="ECO:0000313" key="16">
    <source>
        <dbReference type="Proteomes" id="UP000030661"/>
    </source>
</evidence>
<keyword evidence="4 10" id="KW-0547">Nucleotide-binding</keyword>
<dbReference type="Pfam" id="PF02875">
    <property type="entry name" value="Mur_ligase_C"/>
    <property type="match status" value="1"/>
</dbReference>
<keyword evidence="9 10" id="KW-0961">Cell wall biogenesis/degradation</keyword>
<feature type="binding site" evidence="10">
    <location>
        <begin position="138"/>
        <end position="144"/>
    </location>
    <ligand>
        <name>ATP</name>
        <dbReference type="ChEBI" id="CHEBI:30616"/>
    </ligand>
</feature>
<dbReference type="InterPro" id="IPR000713">
    <property type="entry name" value="Mur_ligase_N"/>
</dbReference>
<dbReference type="NCBIfam" id="TIGR01143">
    <property type="entry name" value="murF"/>
    <property type="match status" value="1"/>
</dbReference>
<evidence type="ECO:0000259" key="14">
    <source>
        <dbReference type="Pfam" id="PF08245"/>
    </source>
</evidence>
<keyword evidence="8 10" id="KW-0131">Cell cycle</keyword>
<dbReference type="PANTHER" id="PTHR43024">
    <property type="entry name" value="UDP-N-ACETYLMURAMOYL-TRIPEPTIDE--D-ALANYL-D-ALANINE LIGASE"/>
    <property type="match status" value="1"/>
</dbReference>
<dbReference type="HOGENOM" id="CLU_031507_1_1_0"/>
<dbReference type="Pfam" id="PF01225">
    <property type="entry name" value="Mur_ligase"/>
    <property type="match status" value="1"/>
</dbReference>
<protein>
    <recommendedName>
        <fullName evidence="10 11">UDP-N-acetylmuramoyl-tripeptide--D-alanyl-D-alanine ligase</fullName>
        <ecNumber evidence="10 11">6.3.2.10</ecNumber>
    </recommendedName>
    <alternativeName>
        <fullName evidence="10">D-alanyl-D-alanine-adding enzyme</fullName>
    </alternativeName>
</protein>
<dbReference type="AlphaFoldDB" id="A0A081BU01"/>
<dbReference type="InterPro" id="IPR051046">
    <property type="entry name" value="MurCDEF_CellWall_CoF430Synth"/>
</dbReference>
<comment type="subcellular location">
    <subcellularLocation>
        <location evidence="10 11">Cytoplasm</location>
    </subcellularLocation>
</comment>
<keyword evidence="3 10" id="KW-0132">Cell division</keyword>
<dbReference type="Pfam" id="PF08245">
    <property type="entry name" value="Mur_ligase_M"/>
    <property type="match status" value="1"/>
</dbReference>
<dbReference type="UniPathway" id="UPA00219"/>
<gene>
    <name evidence="10" type="primary">murF</name>
    <name evidence="15" type="ORF">U27_02765</name>
</gene>
<evidence type="ECO:0000256" key="3">
    <source>
        <dbReference type="ARBA" id="ARBA00022618"/>
    </source>
</evidence>
<comment type="similarity">
    <text evidence="10">Belongs to the MurCDEF family. MurF subfamily.</text>
</comment>
<dbReference type="GO" id="GO:0071555">
    <property type="term" value="P:cell wall organization"/>
    <property type="evidence" value="ECO:0007669"/>
    <property type="project" value="UniProtKB-KW"/>
</dbReference>
<dbReference type="eggNOG" id="COG0770">
    <property type="taxonomic scope" value="Bacteria"/>
</dbReference>
<dbReference type="SUPFAM" id="SSF53623">
    <property type="entry name" value="MurD-like peptide ligases, catalytic domain"/>
    <property type="match status" value="1"/>
</dbReference>
<comment type="function">
    <text evidence="10 11">Involved in cell wall formation. Catalyzes the final step in the synthesis of UDP-N-acetylmuramoyl-pentapeptide, the precursor of murein.</text>
</comment>
<dbReference type="EC" id="6.3.2.10" evidence="10 11"/>
<keyword evidence="7 10" id="KW-0573">Peptidoglycan synthesis</keyword>
<dbReference type="HAMAP" id="MF_02019">
    <property type="entry name" value="MurF"/>
    <property type="match status" value="1"/>
</dbReference>
<dbReference type="Gene3D" id="3.40.1190.10">
    <property type="entry name" value="Mur-like, catalytic domain"/>
    <property type="match status" value="1"/>
</dbReference>
<evidence type="ECO:0000256" key="11">
    <source>
        <dbReference type="RuleBase" id="RU004136"/>
    </source>
</evidence>
<evidence type="ECO:0000256" key="1">
    <source>
        <dbReference type="ARBA" id="ARBA00022490"/>
    </source>
</evidence>
<dbReference type="Gene3D" id="3.40.1390.10">
    <property type="entry name" value="MurE/MurF, N-terminal domain"/>
    <property type="match status" value="1"/>
</dbReference>
<dbReference type="InterPro" id="IPR013221">
    <property type="entry name" value="Mur_ligase_cen"/>
</dbReference>
<dbReference type="InterPro" id="IPR035911">
    <property type="entry name" value="MurE/MurF_N"/>
</dbReference>
<proteinExistence type="inferred from homology"/>
<dbReference type="STRING" id="1499967.U27_02765"/>
<keyword evidence="2 10" id="KW-0436">Ligase</keyword>
<keyword evidence="16" id="KW-1185">Reference proteome</keyword>
<comment type="pathway">
    <text evidence="10 11">Cell wall biogenesis; peptidoglycan biosynthesis.</text>
</comment>
<dbReference type="SUPFAM" id="SSF63418">
    <property type="entry name" value="MurE/MurF N-terminal domain"/>
    <property type="match status" value="1"/>
</dbReference>
<dbReference type="GO" id="GO:0008360">
    <property type="term" value="P:regulation of cell shape"/>
    <property type="evidence" value="ECO:0007669"/>
    <property type="project" value="UniProtKB-KW"/>
</dbReference>
<dbReference type="GO" id="GO:0008766">
    <property type="term" value="F:UDP-N-acetylmuramoylalanyl-D-glutamyl-2,6-diaminopimelate-D-alanyl-D-alanine ligase activity"/>
    <property type="evidence" value="ECO:0007669"/>
    <property type="project" value="RHEA"/>
</dbReference>
<keyword evidence="6 10" id="KW-0133">Cell shape</keyword>
<accession>A0A081BU01</accession>